<organism evidence="2 3">
    <name type="scientific">Anaeromyxobacter oryzae</name>
    <dbReference type="NCBI Taxonomy" id="2918170"/>
    <lineage>
        <taxon>Bacteria</taxon>
        <taxon>Pseudomonadati</taxon>
        <taxon>Myxococcota</taxon>
        <taxon>Myxococcia</taxon>
        <taxon>Myxococcales</taxon>
        <taxon>Cystobacterineae</taxon>
        <taxon>Anaeromyxobacteraceae</taxon>
        <taxon>Anaeromyxobacter</taxon>
    </lineage>
</organism>
<dbReference type="InterPro" id="IPR002539">
    <property type="entry name" value="MaoC-like_dom"/>
</dbReference>
<dbReference type="Pfam" id="PF01575">
    <property type="entry name" value="MaoC_dehydratas"/>
    <property type="match status" value="1"/>
</dbReference>
<dbReference type="PANTHER" id="PTHR13078">
    <property type="entry name" value="PEROXISOMAL MULTIFUNCTIONAL ENZYME TYPE 2-RELATED"/>
    <property type="match status" value="1"/>
</dbReference>
<evidence type="ECO:0000313" key="3">
    <source>
        <dbReference type="Proteomes" id="UP001162891"/>
    </source>
</evidence>
<dbReference type="CDD" id="cd03441">
    <property type="entry name" value="R_hydratase_like"/>
    <property type="match status" value="1"/>
</dbReference>
<name>A0ABM7X2H1_9BACT</name>
<dbReference type="SUPFAM" id="SSF54637">
    <property type="entry name" value="Thioesterase/thiol ester dehydrase-isomerase"/>
    <property type="match status" value="1"/>
</dbReference>
<keyword evidence="3" id="KW-1185">Reference proteome</keyword>
<dbReference type="PANTHER" id="PTHR13078:SF56">
    <property type="entry name" value="PEROXISOMAL MULTIFUNCTIONAL ENZYME TYPE 2"/>
    <property type="match status" value="1"/>
</dbReference>
<accession>A0ABM7X2H1</accession>
<dbReference type="Gene3D" id="3.10.129.10">
    <property type="entry name" value="Hotdog Thioesterase"/>
    <property type="match status" value="1"/>
</dbReference>
<dbReference type="InterPro" id="IPR029069">
    <property type="entry name" value="HotDog_dom_sf"/>
</dbReference>
<evidence type="ECO:0000313" key="2">
    <source>
        <dbReference type="EMBL" id="BDG05946.1"/>
    </source>
</evidence>
<dbReference type="EMBL" id="AP025591">
    <property type="protein sequence ID" value="BDG05946.1"/>
    <property type="molecule type" value="Genomic_DNA"/>
</dbReference>
<proteinExistence type="predicted"/>
<gene>
    <name evidence="2" type="ORF">AMOR_49420</name>
</gene>
<reference evidence="3" key="1">
    <citation type="journal article" date="2022" name="Int. J. Syst. Evol. Microbiol.">
        <title>Anaeromyxobacter oryzae sp. nov., Anaeromyxobacter diazotrophicus sp. nov. and Anaeromyxobacter paludicola sp. nov., isolated from paddy soils.</title>
        <authorList>
            <person name="Itoh H."/>
            <person name="Xu Z."/>
            <person name="Mise K."/>
            <person name="Masuda Y."/>
            <person name="Ushijima N."/>
            <person name="Hayakawa C."/>
            <person name="Shiratori Y."/>
            <person name="Senoo K."/>
        </authorList>
    </citation>
    <scope>NUCLEOTIDE SEQUENCE [LARGE SCALE GENOMIC DNA]</scope>
    <source>
        <strain evidence="3">Red232</strain>
    </source>
</reference>
<dbReference type="Proteomes" id="UP001162891">
    <property type="component" value="Chromosome"/>
</dbReference>
<evidence type="ECO:0000259" key="1">
    <source>
        <dbReference type="Pfam" id="PF01575"/>
    </source>
</evidence>
<protein>
    <recommendedName>
        <fullName evidence="1">MaoC-like domain-containing protein</fullName>
    </recommendedName>
</protein>
<sequence length="135" mass="14849">MKRLQDFTPGDTFESVREVDPYRPIYYAAASGDFNPIHIDAQVGRAAGYSGVILQGMCTFSWLSDACVAYLDDPGRLRRIRARFTKPVQVGDVLTFRGRCLEVEGPRVKVEVSATNQRGEEVLKGAVAEGHVAEG</sequence>
<dbReference type="RefSeq" id="WP_248355150.1">
    <property type="nucleotide sequence ID" value="NZ_AP025591.1"/>
</dbReference>
<feature type="domain" description="MaoC-like" evidence="1">
    <location>
        <begin position="17"/>
        <end position="117"/>
    </location>
</feature>